<evidence type="ECO:0000259" key="5">
    <source>
        <dbReference type="PROSITE" id="PS51891"/>
    </source>
</evidence>
<evidence type="ECO:0000256" key="2">
    <source>
        <dbReference type="ARBA" id="ARBA00022723"/>
    </source>
</evidence>
<organism evidence="6 7">
    <name type="scientific">Novosphingobium capsulatum</name>
    <dbReference type="NCBI Taxonomy" id="13688"/>
    <lineage>
        <taxon>Bacteria</taxon>
        <taxon>Pseudomonadati</taxon>
        <taxon>Pseudomonadota</taxon>
        <taxon>Alphaproteobacteria</taxon>
        <taxon>Sphingomonadales</taxon>
        <taxon>Sphingomonadaceae</taxon>
        <taxon>Novosphingobium</taxon>
    </lineage>
</organism>
<keyword evidence="2" id="KW-0479">Metal-binding</keyword>
<sequence length="178" mass="18611">MNDTNSKAHAAPLAGPADPFATGGCSCGAVRYAMAIAPYVVHCCHCHECQVLSGSAFAINAVVETECLTLLAGTVAPVAVPTHSGRGQTIMRCTACQTAVWSHYGSLGQKAAFVRAGTLDSPALCPPTVHIYVRTRLPWITLPDGIPAFDGFYAGRDVPQIYGAEGAARLATLRARPE</sequence>
<dbReference type="PROSITE" id="PS51891">
    <property type="entry name" value="CENP_V_GFA"/>
    <property type="match status" value="1"/>
</dbReference>
<keyword evidence="7" id="KW-1185">Reference proteome</keyword>
<proteinExistence type="inferred from homology"/>
<dbReference type="PANTHER" id="PTHR33337:SF33">
    <property type="entry name" value="CENP-V_GFA DOMAIN-CONTAINING PROTEIN"/>
    <property type="match status" value="1"/>
</dbReference>
<evidence type="ECO:0000313" key="6">
    <source>
        <dbReference type="EMBL" id="MDR6511668.1"/>
    </source>
</evidence>
<feature type="domain" description="CENP-V/GFA" evidence="5">
    <location>
        <begin position="21"/>
        <end position="133"/>
    </location>
</feature>
<keyword evidence="4" id="KW-0456">Lyase</keyword>
<evidence type="ECO:0000256" key="4">
    <source>
        <dbReference type="ARBA" id="ARBA00023239"/>
    </source>
</evidence>
<dbReference type="Pfam" id="PF04828">
    <property type="entry name" value="GFA"/>
    <property type="match status" value="1"/>
</dbReference>
<keyword evidence="3" id="KW-0862">Zinc</keyword>
<name>A0ABU1MMU6_9SPHN</name>
<comment type="similarity">
    <text evidence="1">Belongs to the Gfa family.</text>
</comment>
<protein>
    <recommendedName>
        <fullName evidence="5">CENP-V/GFA domain-containing protein</fullName>
    </recommendedName>
</protein>
<dbReference type="RefSeq" id="WP_309805464.1">
    <property type="nucleotide sequence ID" value="NZ_JAVDRD010000006.1"/>
</dbReference>
<evidence type="ECO:0000256" key="1">
    <source>
        <dbReference type="ARBA" id="ARBA00005495"/>
    </source>
</evidence>
<evidence type="ECO:0000313" key="7">
    <source>
        <dbReference type="Proteomes" id="UP001184150"/>
    </source>
</evidence>
<gene>
    <name evidence="6" type="ORF">J2792_002544</name>
</gene>
<reference evidence="6 7" key="1">
    <citation type="submission" date="2023-07" db="EMBL/GenBank/DDBJ databases">
        <title>Sorghum-associated microbial communities from plants grown in Nebraska, USA.</title>
        <authorList>
            <person name="Schachtman D."/>
        </authorList>
    </citation>
    <scope>NUCLEOTIDE SEQUENCE [LARGE SCALE GENOMIC DNA]</scope>
    <source>
        <strain evidence="6 7">DS1027</strain>
    </source>
</reference>
<dbReference type="Gene3D" id="3.90.1590.10">
    <property type="entry name" value="glutathione-dependent formaldehyde- activating enzyme (gfa)"/>
    <property type="match status" value="1"/>
</dbReference>
<accession>A0ABU1MMU6</accession>
<evidence type="ECO:0000256" key="3">
    <source>
        <dbReference type="ARBA" id="ARBA00022833"/>
    </source>
</evidence>
<dbReference type="InterPro" id="IPR006913">
    <property type="entry name" value="CENP-V/GFA"/>
</dbReference>
<comment type="caution">
    <text evidence="6">The sequence shown here is derived from an EMBL/GenBank/DDBJ whole genome shotgun (WGS) entry which is preliminary data.</text>
</comment>
<dbReference type="InterPro" id="IPR011057">
    <property type="entry name" value="Mss4-like_sf"/>
</dbReference>
<dbReference type="EMBL" id="JAVDRD010000006">
    <property type="protein sequence ID" value="MDR6511668.1"/>
    <property type="molecule type" value="Genomic_DNA"/>
</dbReference>
<dbReference type="Proteomes" id="UP001184150">
    <property type="component" value="Unassembled WGS sequence"/>
</dbReference>
<dbReference type="PANTHER" id="PTHR33337">
    <property type="entry name" value="GFA DOMAIN-CONTAINING PROTEIN"/>
    <property type="match status" value="1"/>
</dbReference>
<dbReference type="SUPFAM" id="SSF51316">
    <property type="entry name" value="Mss4-like"/>
    <property type="match status" value="1"/>
</dbReference>